<reference evidence="12" key="1">
    <citation type="submission" date="2023-08" db="EMBL/GenBank/DDBJ databases">
        <authorList>
            <person name="Alioto T."/>
            <person name="Alioto T."/>
            <person name="Gomez Garrido J."/>
        </authorList>
    </citation>
    <scope>NUCLEOTIDE SEQUENCE</scope>
</reference>
<dbReference type="Gene3D" id="3.10.20.90">
    <property type="entry name" value="Phosphatidylinositol 3-kinase Catalytic Subunit, Chain A, domain 1"/>
    <property type="match status" value="1"/>
</dbReference>
<dbReference type="FunFam" id="1.20.80.10:FF:000014">
    <property type="entry name" value="Tyrosine-protein phosphatase non-receptor type"/>
    <property type="match status" value="1"/>
</dbReference>
<dbReference type="AlphaFoldDB" id="A0AA36BVR6"/>
<dbReference type="InterPro" id="IPR000299">
    <property type="entry name" value="FERM_domain"/>
</dbReference>
<keyword evidence="7" id="KW-0206">Cytoskeleton</keyword>
<keyword evidence="6" id="KW-0904">Protein phosphatase</keyword>
<feature type="compositionally biased region" description="Basic and acidic residues" evidence="8">
    <location>
        <begin position="728"/>
        <end position="739"/>
    </location>
</feature>
<dbReference type="PROSITE" id="PS50055">
    <property type="entry name" value="TYR_PHOSPHATASE_PTP"/>
    <property type="match status" value="1"/>
</dbReference>
<evidence type="ECO:0000256" key="8">
    <source>
        <dbReference type="SAM" id="MobiDB-lite"/>
    </source>
</evidence>
<dbReference type="InterPro" id="IPR016130">
    <property type="entry name" value="Tyr_Pase_AS"/>
</dbReference>
<dbReference type="InterPro" id="IPR014352">
    <property type="entry name" value="FERM/acyl-CoA-bd_prot_sf"/>
</dbReference>
<organism evidence="12 13">
    <name type="scientific">Octopus vulgaris</name>
    <name type="common">Common octopus</name>
    <dbReference type="NCBI Taxonomy" id="6645"/>
    <lineage>
        <taxon>Eukaryota</taxon>
        <taxon>Metazoa</taxon>
        <taxon>Spiralia</taxon>
        <taxon>Lophotrochozoa</taxon>
        <taxon>Mollusca</taxon>
        <taxon>Cephalopoda</taxon>
        <taxon>Coleoidea</taxon>
        <taxon>Octopodiformes</taxon>
        <taxon>Octopoda</taxon>
        <taxon>Incirrata</taxon>
        <taxon>Octopodidae</taxon>
        <taxon>Octopus</taxon>
    </lineage>
</organism>
<dbReference type="PROSITE" id="PS50057">
    <property type="entry name" value="FERM_3"/>
    <property type="match status" value="1"/>
</dbReference>
<dbReference type="InterPro" id="IPR035963">
    <property type="entry name" value="FERM_2"/>
</dbReference>
<dbReference type="InterPro" id="IPR019749">
    <property type="entry name" value="Band_41_domain"/>
</dbReference>
<dbReference type="SUPFAM" id="SSF50729">
    <property type="entry name" value="PH domain-like"/>
    <property type="match status" value="1"/>
</dbReference>
<evidence type="ECO:0000256" key="4">
    <source>
        <dbReference type="ARBA" id="ARBA00022490"/>
    </source>
</evidence>
<dbReference type="Pfam" id="PF09380">
    <property type="entry name" value="FERM_C"/>
    <property type="match status" value="1"/>
</dbReference>
<dbReference type="InterPro" id="IPR029071">
    <property type="entry name" value="Ubiquitin-like_domsf"/>
</dbReference>
<evidence type="ECO:0000259" key="9">
    <source>
        <dbReference type="PROSITE" id="PS50055"/>
    </source>
</evidence>
<dbReference type="Gene3D" id="3.90.190.10">
    <property type="entry name" value="Protein tyrosine phosphatase superfamily"/>
    <property type="match status" value="1"/>
</dbReference>
<evidence type="ECO:0000313" key="12">
    <source>
        <dbReference type="EMBL" id="CAI9740667.1"/>
    </source>
</evidence>
<dbReference type="PROSITE" id="PS00661">
    <property type="entry name" value="FERM_2"/>
    <property type="match status" value="1"/>
</dbReference>
<dbReference type="InterPro" id="IPR029021">
    <property type="entry name" value="Prot-tyrosine_phosphatase-like"/>
</dbReference>
<feature type="domain" description="FERM" evidence="11">
    <location>
        <begin position="21"/>
        <end position="305"/>
    </location>
</feature>
<name>A0AA36BVR6_OCTVU</name>
<comment type="subcellular location">
    <subcellularLocation>
        <location evidence="1">Cytoplasm</location>
        <location evidence="1">Cytoskeleton</location>
    </subcellularLocation>
</comment>
<evidence type="ECO:0000313" key="13">
    <source>
        <dbReference type="Proteomes" id="UP001162480"/>
    </source>
</evidence>
<evidence type="ECO:0000256" key="2">
    <source>
        <dbReference type="ARBA" id="ARBA00009649"/>
    </source>
</evidence>
<dbReference type="PANTHER" id="PTHR45706">
    <property type="entry name" value="TYROSINE-PROTEIN PHOSPHATASE"/>
    <property type="match status" value="1"/>
</dbReference>
<evidence type="ECO:0000256" key="5">
    <source>
        <dbReference type="ARBA" id="ARBA00022801"/>
    </source>
</evidence>
<evidence type="ECO:0000259" key="10">
    <source>
        <dbReference type="PROSITE" id="PS50056"/>
    </source>
</evidence>
<dbReference type="InterPro" id="IPR019747">
    <property type="entry name" value="FERM_CS"/>
</dbReference>
<dbReference type="PRINTS" id="PR00700">
    <property type="entry name" value="PRTYPHPHTASE"/>
</dbReference>
<dbReference type="SUPFAM" id="SSF47031">
    <property type="entry name" value="Second domain of FERM"/>
    <property type="match status" value="1"/>
</dbReference>
<dbReference type="PROSITE" id="PS50056">
    <property type="entry name" value="TYR_PHOSPHATASE_2"/>
    <property type="match status" value="1"/>
</dbReference>
<dbReference type="InterPro" id="IPR003595">
    <property type="entry name" value="Tyr_Pase_cat"/>
</dbReference>
<feature type="compositionally biased region" description="Low complexity" evidence="8">
    <location>
        <begin position="740"/>
        <end position="770"/>
    </location>
</feature>
<dbReference type="InterPro" id="IPR018979">
    <property type="entry name" value="FERM_N"/>
</dbReference>
<gene>
    <name evidence="12" type="ORF">OCTVUL_1B014760</name>
</gene>
<dbReference type="SUPFAM" id="SSF52799">
    <property type="entry name" value="(Phosphotyrosine protein) phosphatases II"/>
    <property type="match status" value="1"/>
</dbReference>
<evidence type="ECO:0000256" key="7">
    <source>
        <dbReference type="ARBA" id="ARBA00023212"/>
    </source>
</evidence>
<keyword evidence="5" id="KW-0378">Hydrolase</keyword>
<dbReference type="PRINTS" id="PR00935">
    <property type="entry name" value="BAND41"/>
</dbReference>
<dbReference type="FunFam" id="3.10.20.90:FF:000039">
    <property type="entry name" value="Tyrosine-protein phosphatase non-receptor type"/>
    <property type="match status" value="1"/>
</dbReference>
<keyword evidence="4" id="KW-0963">Cytoplasm</keyword>
<dbReference type="InterPro" id="IPR019748">
    <property type="entry name" value="FERM_central"/>
</dbReference>
<dbReference type="CDD" id="cd14473">
    <property type="entry name" value="FERM_B-lobe"/>
    <property type="match status" value="1"/>
</dbReference>
<comment type="similarity">
    <text evidence="2">Belongs to the protein-tyrosine phosphatase family. Non-receptor class subfamily.</text>
</comment>
<dbReference type="SMART" id="SM00404">
    <property type="entry name" value="PTPc_motif"/>
    <property type="match status" value="1"/>
</dbReference>
<dbReference type="Gene3D" id="1.20.80.10">
    <property type="match status" value="1"/>
</dbReference>
<protein>
    <recommendedName>
        <fullName evidence="3">protein-tyrosine-phosphatase</fullName>
        <ecNumber evidence="3">3.1.3.48</ecNumber>
    </recommendedName>
</protein>
<dbReference type="Pfam" id="PF00102">
    <property type="entry name" value="Y_phosphatase"/>
    <property type="match status" value="1"/>
</dbReference>
<dbReference type="InterPro" id="IPR000242">
    <property type="entry name" value="PTP_cat"/>
</dbReference>
<dbReference type="Pfam" id="PF09379">
    <property type="entry name" value="FERM_N"/>
    <property type="match status" value="1"/>
</dbReference>
<dbReference type="Proteomes" id="UP001162480">
    <property type="component" value="Chromosome 25"/>
</dbReference>
<feature type="domain" description="Tyrosine specific protein phosphatases" evidence="10">
    <location>
        <begin position="1032"/>
        <end position="1111"/>
    </location>
</feature>
<feature type="region of interest" description="Disordered" evidence="8">
    <location>
        <begin position="699"/>
        <end position="802"/>
    </location>
</feature>
<dbReference type="GO" id="GO:0004725">
    <property type="term" value="F:protein tyrosine phosphatase activity"/>
    <property type="evidence" value="ECO:0007669"/>
    <property type="project" value="UniProtKB-EC"/>
</dbReference>
<dbReference type="InterPro" id="IPR018980">
    <property type="entry name" value="FERM_PH-like_C"/>
</dbReference>
<evidence type="ECO:0000256" key="6">
    <source>
        <dbReference type="ARBA" id="ARBA00022912"/>
    </source>
</evidence>
<dbReference type="Pfam" id="PF00373">
    <property type="entry name" value="FERM_M"/>
    <property type="match status" value="1"/>
</dbReference>
<evidence type="ECO:0000259" key="11">
    <source>
        <dbReference type="PROSITE" id="PS50057"/>
    </source>
</evidence>
<feature type="compositionally biased region" description="Acidic residues" evidence="8">
    <location>
        <begin position="712"/>
        <end position="727"/>
    </location>
</feature>
<dbReference type="EMBL" id="OX597838">
    <property type="protein sequence ID" value="CAI9740667.1"/>
    <property type="molecule type" value="Genomic_DNA"/>
</dbReference>
<feature type="compositionally biased region" description="Pro residues" evidence="8">
    <location>
        <begin position="548"/>
        <end position="561"/>
    </location>
</feature>
<dbReference type="SMART" id="SM01196">
    <property type="entry name" value="FERM_C"/>
    <property type="match status" value="1"/>
</dbReference>
<sequence>MPFNFKLKRTKRYEVSSKYEFVVGVHMLDNSYLECSLKADSTGHDCLGTIAHMLKLEEFEYFGFRYVTKKLQFHWINLDKALKKQLDKHAHIPRLYFGVMFYISTAHRIDDNRARYNYFLQLKSDVLDSRISCSSEQAIRLAAYYLQAELGHHDSEQHTVEMFRDVQILPKHMTKDDSVTTDLLQDVLFLHNSLIGLHPMVAVIHYIKLAQTLDGYGMEYYTAKDDSGKELYLGTSNNGIFARYLNGQQALSFRWSVVAHIGQNKKCVIIDTQKTSIQYYLEDTEMAKYFQQIACLLQKFYKSFKPNSCSLTDLSDMGSISSAQDFQVAPTNLPLDSVDAADPNTALYSHSPNYAMDMQSGVTKENFFNTQPGVDNFAPDVVAQHYVNQTTDPSQVANNVSYPTQISAPAHVSQQQDLTYRQAMLPAYRPSPDYNQLMRQRIDNSLQINTSSSSQQSQPVYTTAITTPVVLPQQVVTTLTSYTDNIPHYANIIQQDSRYVDYQSNTWYNNFIVKPTHSSPELNTVATQGIPGRDYIAEDFIHDKVYYKPPPPPPSPPPPYPRVSSSTPDLAAQIGQMNINYSPDLVSRKNLGPISFAVQSKLDKSLENLAAAVNEVSVSDADSLCSCNSNQTGCSTKDTDKDFDDQQIPSEIEKNNIHVRYIAPEEAPPPSKSKEVATLRESFRRMMIARSSPACLGRFKEKAKKSRQDQIREDDDDDVIDDDDDDDVITHVKSDERCESASSNSSSLLQQNKDSDGEAAVGVPAGQGVAESVQTNKTEPTPDRKTELQNNENHDDDDAMKHQNIGPLKMAAMNGLTLSRPIILSASEDEIRAPKDERRKMLESKVSEGCVLAEFEQIAKKAPNMECSIGRKPENESKNRFPDVLPYDETRVELSVTKNNALGYINASHMKVNLGVLEWSFIATQAPLENTAQDFWQMIWEQEIDVIAMLTGIKEQGKQKCYPYWPQESGSDHKLRFGRYEVELQFSNNSWCYLTNRISIKERSAGTERLVWHLQYTDWPDHGCPEDTYGFLGFLDEVESVQRLAESEEGSGKKSPIVVHCSAGVGRTGVVLLSIIMKSCLEHNLNVDIPLVLARLRQQRMYTVQTLGQYSFVYKTLIRYLKNTRLI</sequence>
<dbReference type="PANTHER" id="PTHR45706:SF1">
    <property type="entry name" value="PEZ, ISOFORM A"/>
    <property type="match status" value="1"/>
</dbReference>
<dbReference type="SMART" id="SM00295">
    <property type="entry name" value="B41"/>
    <property type="match status" value="1"/>
</dbReference>
<dbReference type="Gene3D" id="2.30.29.30">
    <property type="entry name" value="Pleckstrin-homology domain (PH domain)/Phosphotyrosine-binding domain (PTB)"/>
    <property type="match status" value="1"/>
</dbReference>
<evidence type="ECO:0000256" key="3">
    <source>
        <dbReference type="ARBA" id="ARBA00013064"/>
    </source>
</evidence>
<keyword evidence="13" id="KW-1185">Reference proteome</keyword>
<dbReference type="CDD" id="cd17099">
    <property type="entry name" value="FERM_F1_PTPN14_like"/>
    <property type="match status" value="1"/>
</dbReference>
<dbReference type="SUPFAM" id="SSF54236">
    <property type="entry name" value="Ubiquitin-like"/>
    <property type="match status" value="1"/>
</dbReference>
<feature type="domain" description="Tyrosine-protein phosphatase" evidence="9">
    <location>
        <begin position="851"/>
        <end position="1120"/>
    </location>
</feature>
<proteinExistence type="inferred from homology"/>
<dbReference type="GO" id="GO:0005856">
    <property type="term" value="C:cytoskeleton"/>
    <property type="evidence" value="ECO:0007669"/>
    <property type="project" value="UniProtKB-SubCell"/>
</dbReference>
<evidence type="ECO:0000256" key="1">
    <source>
        <dbReference type="ARBA" id="ARBA00004245"/>
    </source>
</evidence>
<dbReference type="SMART" id="SM00194">
    <property type="entry name" value="PTPc"/>
    <property type="match status" value="1"/>
</dbReference>
<dbReference type="InterPro" id="IPR011993">
    <property type="entry name" value="PH-like_dom_sf"/>
</dbReference>
<dbReference type="InterPro" id="IPR000387">
    <property type="entry name" value="Tyr_Pase_dom"/>
</dbReference>
<accession>A0AA36BVR6</accession>
<dbReference type="EC" id="3.1.3.48" evidence="3"/>
<feature type="region of interest" description="Disordered" evidence="8">
    <location>
        <begin position="546"/>
        <end position="567"/>
    </location>
</feature>
<dbReference type="PROSITE" id="PS00383">
    <property type="entry name" value="TYR_PHOSPHATASE_1"/>
    <property type="match status" value="1"/>
</dbReference>